<dbReference type="RefSeq" id="XP_002110708.1">
    <property type="nucleotide sequence ID" value="XM_002110672.1"/>
</dbReference>
<dbReference type="PANTHER" id="PTHR21656">
    <property type="entry name" value="MALE-SPECIFIC LETHAL-1 PROTEIN"/>
    <property type="match status" value="1"/>
</dbReference>
<dbReference type="EMBL" id="DS985243">
    <property type="protein sequence ID" value="EDV26712.1"/>
    <property type="molecule type" value="Genomic_DNA"/>
</dbReference>
<reference evidence="4 5" key="1">
    <citation type="journal article" date="2008" name="Nature">
        <title>The Trichoplax genome and the nature of placozoans.</title>
        <authorList>
            <person name="Srivastava M."/>
            <person name="Begovic E."/>
            <person name="Chapman J."/>
            <person name="Putnam N.H."/>
            <person name="Hellsten U."/>
            <person name="Kawashima T."/>
            <person name="Kuo A."/>
            <person name="Mitros T."/>
            <person name="Salamov A."/>
            <person name="Carpenter M.L."/>
            <person name="Signorovitch A.Y."/>
            <person name="Moreno M.A."/>
            <person name="Kamm K."/>
            <person name="Grimwood J."/>
            <person name="Schmutz J."/>
            <person name="Shapiro H."/>
            <person name="Grigoriev I.V."/>
            <person name="Buss L.W."/>
            <person name="Schierwater B."/>
            <person name="Dellaporta S.L."/>
            <person name="Rokhsar D.S."/>
        </authorList>
    </citation>
    <scope>NUCLEOTIDE SEQUENCE [LARGE SCALE GENOMIC DNA]</scope>
    <source>
        <strain evidence="4 5">Grell-BS-1999</strain>
    </source>
</reference>
<evidence type="ECO:0000256" key="2">
    <source>
        <dbReference type="SAM" id="MobiDB-lite"/>
    </source>
</evidence>
<dbReference type="KEGG" id="tad:TRIADDRAFT_63804"/>
<dbReference type="GO" id="GO:0072487">
    <property type="term" value="C:MSL complex"/>
    <property type="evidence" value="ECO:0007669"/>
    <property type="project" value="InterPro"/>
</dbReference>
<feature type="compositionally biased region" description="Basic and acidic residues" evidence="2">
    <location>
        <begin position="1"/>
        <end position="32"/>
    </location>
</feature>
<feature type="coiled-coil region" evidence="1">
    <location>
        <begin position="76"/>
        <end position="110"/>
    </location>
</feature>
<feature type="domain" description="PEHE" evidence="3">
    <location>
        <begin position="190"/>
        <end position="326"/>
    </location>
</feature>
<dbReference type="PROSITE" id="PS52052">
    <property type="entry name" value="PEHE"/>
    <property type="match status" value="1"/>
</dbReference>
<sequence length="351" mass="41764">MNRDKKESRKVVHAGKDGNQRIHNDRNHENNGNKHSNLTLMRNRDGKVSRVELQMEQMRQLLLFNLELIQQQKDWLTTKDEQIAHLKDQNEKLRSRLERLERRITLERKGNLRRRVRSEEETLESIQSIEIENDVKETKESNEMNITGFRNANYLTTKLPYRHLDHIMNFCAVSNFQNVPPIKVANKDDDVLVPKWRVCDDSNDMLPEDESNAEPEEEEAETLSDSDYAKRHWKHELDEKRRKRWDLQRIREEQLKENLRRRSEEKSTSKTLSKSRKRKSLEEQRITSFDPSVDNIKGICVEDTIPVVAFGSTIPIFPSSEFSLPWFNESKVDMDNDERSTKKRRKSRRNN</sequence>
<name>B3RQL2_TRIAD</name>
<dbReference type="eggNOG" id="ENOG502QQ0S">
    <property type="taxonomic scope" value="Eukaryota"/>
</dbReference>
<dbReference type="InterPro" id="IPR029332">
    <property type="entry name" value="PEHE_dom"/>
</dbReference>
<dbReference type="OrthoDB" id="6022555at2759"/>
<evidence type="ECO:0000313" key="5">
    <source>
        <dbReference type="Proteomes" id="UP000009022"/>
    </source>
</evidence>
<dbReference type="Gene3D" id="6.10.250.3170">
    <property type="match status" value="1"/>
</dbReference>
<dbReference type="AlphaFoldDB" id="B3RQL2"/>
<dbReference type="SMART" id="SM01300">
    <property type="entry name" value="PEHE"/>
    <property type="match status" value="1"/>
</dbReference>
<proteinExistence type="predicted"/>
<dbReference type="Gene3D" id="1.20.5.170">
    <property type="match status" value="1"/>
</dbReference>
<dbReference type="Pfam" id="PF15275">
    <property type="entry name" value="PEHE"/>
    <property type="match status" value="1"/>
</dbReference>
<evidence type="ECO:0000256" key="1">
    <source>
        <dbReference type="SAM" id="Coils"/>
    </source>
</evidence>
<organism evidence="4 5">
    <name type="scientific">Trichoplax adhaerens</name>
    <name type="common">Trichoplax reptans</name>
    <dbReference type="NCBI Taxonomy" id="10228"/>
    <lineage>
        <taxon>Eukaryota</taxon>
        <taxon>Metazoa</taxon>
        <taxon>Placozoa</taxon>
        <taxon>Uniplacotomia</taxon>
        <taxon>Trichoplacea</taxon>
        <taxon>Trichoplacidae</taxon>
        <taxon>Trichoplax</taxon>
    </lineage>
</organism>
<dbReference type="OMA" id="ENITHVC"/>
<keyword evidence="1" id="KW-0175">Coiled coil</keyword>
<dbReference type="GeneID" id="6752478"/>
<feature type="compositionally biased region" description="Basic and acidic residues" evidence="2">
    <location>
        <begin position="258"/>
        <end position="268"/>
    </location>
</feature>
<feature type="region of interest" description="Disordered" evidence="2">
    <location>
        <begin position="1"/>
        <end position="39"/>
    </location>
</feature>
<feature type="compositionally biased region" description="Acidic residues" evidence="2">
    <location>
        <begin position="202"/>
        <end position="224"/>
    </location>
</feature>
<evidence type="ECO:0000259" key="3">
    <source>
        <dbReference type="PROSITE" id="PS52052"/>
    </source>
</evidence>
<gene>
    <name evidence="4" type="ORF">TRIADDRAFT_63804</name>
</gene>
<feature type="region of interest" description="Disordered" evidence="2">
    <location>
        <begin position="202"/>
        <end position="227"/>
    </location>
</feature>
<feature type="region of interest" description="Disordered" evidence="2">
    <location>
        <begin position="258"/>
        <end position="283"/>
    </location>
</feature>
<dbReference type="STRING" id="10228.B3RQL2"/>
<dbReference type="InParanoid" id="B3RQL2"/>
<dbReference type="HOGENOM" id="CLU_790689_0_0_1"/>
<keyword evidence="5" id="KW-1185">Reference proteome</keyword>
<evidence type="ECO:0000313" key="4">
    <source>
        <dbReference type="EMBL" id="EDV26712.1"/>
    </source>
</evidence>
<protein>
    <recommendedName>
        <fullName evidence="3">PEHE domain-containing protein</fullName>
    </recommendedName>
</protein>
<accession>B3RQL2</accession>
<dbReference type="PANTHER" id="PTHR21656:SF2">
    <property type="entry name" value="MALE-SPECIFIC LETHAL 1 HOMOLOG"/>
    <property type="match status" value="1"/>
</dbReference>
<dbReference type="Proteomes" id="UP000009022">
    <property type="component" value="Unassembled WGS sequence"/>
</dbReference>
<dbReference type="CTD" id="6752478"/>
<dbReference type="InterPro" id="IPR026711">
    <property type="entry name" value="Msl-1"/>
</dbReference>